<keyword evidence="4" id="KW-1133">Transmembrane helix</keyword>
<organism evidence="5 6">
    <name type="scientific">Streptomyces endophyticus</name>
    <dbReference type="NCBI Taxonomy" id="714166"/>
    <lineage>
        <taxon>Bacteria</taxon>
        <taxon>Bacillati</taxon>
        <taxon>Actinomycetota</taxon>
        <taxon>Actinomycetes</taxon>
        <taxon>Kitasatosporales</taxon>
        <taxon>Streptomycetaceae</taxon>
        <taxon>Streptomyces</taxon>
    </lineage>
</organism>
<keyword evidence="2 4" id="KW-0472">Membrane</keyword>
<evidence type="ECO:0000256" key="1">
    <source>
        <dbReference type="ARBA" id="ARBA00004370"/>
    </source>
</evidence>
<feature type="transmembrane region" description="Helical" evidence="4">
    <location>
        <begin position="66"/>
        <end position="87"/>
    </location>
</feature>
<dbReference type="PANTHER" id="PTHR37042:SF4">
    <property type="entry name" value="OUTER MEMBRANE PROTEIN RV1973"/>
    <property type="match status" value="1"/>
</dbReference>
<evidence type="ECO:0000313" key="5">
    <source>
        <dbReference type="EMBL" id="MEB8341196.1"/>
    </source>
</evidence>
<reference evidence="5 6" key="1">
    <citation type="submission" date="2022-10" db="EMBL/GenBank/DDBJ databases">
        <authorList>
            <person name="Xie J."/>
            <person name="Shen N."/>
        </authorList>
    </citation>
    <scope>NUCLEOTIDE SEQUENCE [LARGE SCALE GENOMIC DNA]</scope>
    <source>
        <strain evidence="5 6">YIM65594</strain>
    </source>
</reference>
<dbReference type="Proteomes" id="UP001354931">
    <property type="component" value="Unassembled WGS sequence"/>
</dbReference>
<keyword evidence="6" id="KW-1185">Reference proteome</keyword>
<dbReference type="PANTHER" id="PTHR37042">
    <property type="entry name" value="OUTER MEMBRANE PROTEIN RV1973"/>
    <property type="match status" value="1"/>
</dbReference>
<accession>A0ABU6FAX9</accession>
<evidence type="ECO:0000256" key="3">
    <source>
        <dbReference type="SAM" id="MobiDB-lite"/>
    </source>
</evidence>
<feature type="region of interest" description="Disordered" evidence="3">
    <location>
        <begin position="1"/>
        <end position="58"/>
    </location>
</feature>
<feature type="compositionally biased region" description="Basic and acidic residues" evidence="3">
    <location>
        <begin position="26"/>
        <end position="35"/>
    </location>
</feature>
<proteinExistence type="predicted"/>
<evidence type="ECO:0008006" key="7">
    <source>
        <dbReference type="Google" id="ProtNLM"/>
    </source>
</evidence>
<comment type="subcellular location">
    <subcellularLocation>
        <location evidence="1">Membrane</location>
    </subcellularLocation>
</comment>
<evidence type="ECO:0000256" key="2">
    <source>
        <dbReference type="ARBA" id="ARBA00023136"/>
    </source>
</evidence>
<name>A0ABU6FAX9_9ACTN</name>
<protein>
    <recommendedName>
        <fullName evidence="7">Mce-associated membrane protein</fullName>
    </recommendedName>
</protein>
<dbReference type="EMBL" id="JAOZYC010000143">
    <property type="protein sequence ID" value="MEB8341196.1"/>
    <property type="molecule type" value="Genomic_DNA"/>
</dbReference>
<sequence length="230" mass="24226">MTAAARAAAKRAERVRGAPTPTARPTDPEPAKEVPAETPAEASVAPEDDGADATPTGRGRPTLRALALPALLLVLVAALVATAVLGLRYRDGVRAEEARREALAAARKAAPVVLSYDYRHLDRDFAAARDRLTGDFGDFGDEYRRTTSKAVGPAAKKYHGVVKAAVAQVSGDAPAASVKSASADRAVVILFVNQTTRSTRISGPRVDLNRVRMTMSRTSDGWKVSGVDAL</sequence>
<gene>
    <name evidence="5" type="ORF">OKJ99_27205</name>
</gene>
<comment type="caution">
    <text evidence="5">The sequence shown here is derived from an EMBL/GenBank/DDBJ whole genome shotgun (WGS) entry which is preliminary data.</text>
</comment>
<keyword evidence="4" id="KW-0812">Transmembrane</keyword>
<evidence type="ECO:0000313" key="6">
    <source>
        <dbReference type="Proteomes" id="UP001354931"/>
    </source>
</evidence>
<evidence type="ECO:0000256" key="4">
    <source>
        <dbReference type="SAM" id="Phobius"/>
    </source>
</evidence>